<name>A0A2N0S9C8_9GLOM</name>
<reference evidence="2 5" key="1">
    <citation type="submission" date="2016-04" db="EMBL/GenBank/DDBJ databases">
        <title>Genome analyses suggest a sexual origin of heterokaryosis in a supposedly ancient asexual fungus.</title>
        <authorList>
            <person name="Ropars J."/>
            <person name="Sedzielewska K."/>
            <person name="Noel J."/>
            <person name="Charron P."/>
            <person name="Farinelli L."/>
            <person name="Marton T."/>
            <person name="Kruger M."/>
            <person name="Pelin A."/>
            <person name="Brachmann A."/>
            <person name="Corradi N."/>
        </authorList>
    </citation>
    <scope>NUCLEOTIDE SEQUENCE [LARGE SCALE GENOMIC DNA]</scope>
    <source>
        <strain evidence="2 5">A5</strain>
    </source>
</reference>
<evidence type="ECO:0000313" key="4">
    <source>
        <dbReference type="Proteomes" id="UP000232688"/>
    </source>
</evidence>
<evidence type="ECO:0000313" key="2">
    <source>
        <dbReference type="EMBL" id="PKC15658.1"/>
    </source>
</evidence>
<reference evidence="3 4" key="3">
    <citation type="submission" date="2017-10" db="EMBL/GenBank/DDBJ databases">
        <title>Extensive intraspecific genome diversity in a model arbuscular mycorrhizal fungus.</title>
        <authorList>
            <person name="Chen E.C.H."/>
            <person name="Morin E."/>
            <person name="Baudet D."/>
            <person name="Noel J."/>
            <person name="Ndikumana S."/>
            <person name="Charron P."/>
            <person name="St-Onge C."/>
            <person name="Giorgi J."/>
            <person name="Grigoriev I.V."/>
            <person name="Roux C."/>
            <person name="Martin F.M."/>
            <person name="Corradi N."/>
        </authorList>
    </citation>
    <scope>NUCLEOTIDE SEQUENCE [LARGE SCALE GENOMIC DNA]</scope>
    <source>
        <strain evidence="3 4">A1</strain>
    </source>
</reference>
<sequence>MLEMNDPAANLETNSEPIGDDSDDEITEPRDFGEYLHGCNIPIGDVTHPANEEICFLEIVANRLNKIRLC</sequence>
<dbReference type="EMBL" id="LLXJ01000078">
    <property type="protein sequence ID" value="PKC15658.1"/>
    <property type="molecule type" value="Genomic_DNA"/>
</dbReference>
<reference evidence="2 5" key="2">
    <citation type="submission" date="2017-09" db="EMBL/GenBank/DDBJ databases">
        <title>Extensive intraspecific genome diversity in a model arbuscular mycorrhizal fungus.</title>
        <authorList>
            <person name="Chen E.C."/>
            <person name="Morin E."/>
            <person name="Beaudet D."/>
            <person name="Noel J."/>
            <person name="Ndikumana S."/>
            <person name="Charron P."/>
            <person name="St-Onge C."/>
            <person name="Giorgi J."/>
            <person name="Grigoriev I.V."/>
            <person name="Roux C."/>
            <person name="Martin F.M."/>
            <person name="Corradi N."/>
        </authorList>
    </citation>
    <scope>NUCLEOTIDE SEQUENCE [LARGE SCALE GENOMIC DNA]</scope>
    <source>
        <strain evidence="2 5">A5</strain>
    </source>
</reference>
<dbReference type="Proteomes" id="UP000232688">
    <property type="component" value="Unassembled WGS sequence"/>
</dbReference>
<feature type="region of interest" description="Disordered" evidence="1">
    <location>
        <begin position="1"/>
        <end position="29"/>
    </location>
</feature>
<dbReference type="Proteomes" id="UP000232722">
    <property type="component" value="Unassembled WGS sequence"/>
</dbReference>
<accession>A0A2N0S9C8</accession>
<evidence type="ECO:0000313" key="3">
    <source>
        <dbReference type="EMBL" id="PKC72166.1"/>
    </source>
</evidence>
<evidence type="ECO:0000313" key="5">
    <source>
        <dbReference type="Proteomes" id="UP000232722"/>
    </source>
</evidence>
<dbReference type="AlphaFoldDB" id="A0A2N0S9C8"/>
<gene>
    <name evidence="3" type="ORF">RhiirA1_452640</name>
    <name evidence="2" type="ORF">RhiirA5_407934</name>
</gene>
<dbReference type="EMBL" id="LLXH01000136">
    <property type="protein sequence ID" value="PKC72166.1"/>
    <property type="molecule type" value="Genomic_DNA"/>
</dbReference>
<comment type="caution">
    <text evidence="3">The sequence shown here is derived from an EMBL/GenBank/DDBJ whole genome shotgun (WGS) entry which is preliminary data.</text>
</comment>
<reference evidence="3 4" key="4">
    <citation type="submission" date="2017-10" db="EMBL/GenBank/DDBJ databases">
        <title>Genome analyses suggest a sexual origin of heterokaryosis in a supposedly ancient asexual fungus.</title>
        <authorList>
            <person name="Corradi N."/>
            <person name="Sedzielewska K."/>
            <person name="Noel J."/>
            <person name="Charron P."/>
            <person name="Farinelli L."/>
            <person name="Marton T."/>
            <person name="Kruger M."/>
            <person name="Pelin A."/>
            <person name="Brachmann A."/>
            <person name="Corradi N."/>
        </authorList>
    </citation>
    <scope>NUCLEOTIDE SEQUENCE [LARGE SCALE GENOMIC DNA]</scope>
    <source>
        <strain evidence="3 4">A1</strain>
    </source>
</reference>
<proteinExistence type="predicted"/>
<protein>
    <submittedName>
        <fullName evidence="3">Uncharacterized protein</fullName>
    </submittedName>
</protein>
<organism evidence="3 4">
    <name type="scientific">Rhizophagus irregularis</name>
    <dbReference type="NCBI Taxonomy" id="588596"/>
    <lineage>
        <taxon>Eukaryota</taxon>
        <taxon>Fungi</taxon>
        <taxon>Fungi incertae sedis</taxon>
        <taxon>Mucoromycota</taxon>
        <taxon>Glomeromycotina</taxon>
        <taxon>Glomeromycetes</taxon>
        <taxon>Glomerales</taxon>
        <taxon>Glomeraceae</taxon>
        <taxon>Rhizophagus</taxon>
    </lineage>
</organism>
<dbReference type="VEuPathDB" id="FungiDB:RhiirA1_452640"/>
<evidence type="ECO:0000256" key="1">
    <source>
        <dbReference type="SAM" id="MobiDB-lite"/>
    </source>
</evidence>